<organism evidence="2 3">
    <name type="scientific">Ancylomarina longa</name>
    <dbReference type="NCBI Taxonomy" id="2487017"/>
    <lineage>
        <taxon>Bacteria</taxon>
        <taxon>Pseudomonadati</taxon>
        <taxon>Bacteroidota</taxon>
        <taxon>Bacteroidia</taxon>
        <taxon>Marinilabiliales</taxon>
        <taxon>Marinifilaceae</taxon>
        <taxon>Ancylomarina</taxon>
    </lineage>
</organism>
<evidence type="ECO:0000313" key="3">
    <source>
        <dbReference type="Proteomes" id="UP000282985"/>
    </source>
</evidence>
<dbReference type="InterPro" id="IPR000241">
    <property type="entry name" value="RlmKL-like_Mtase"/>
</dbReference>
<reference evidence="2 3" key="1">
    <citation type="submission" date="2018-11" db="EMBL/GenBank/DDBJ databases">
        <title>Parancylomarina longa gen. nov., sp. nov., isolated from sediments of southern Okinawa.</title>
        <authorList>
            <person name="Fu T."/>
        </authorList>
    </citation>
    <scope>NUCLEOTIDE SEQUENCE [LARGE SCALE GENOMIC DNA]</scope>
    <source>
        <strain evidence="2 3">T3-2 S1-C</strain>
    </source>
</reference>
<dbReference type="InterPro" id="IPR029063">
    <property type="entry name" value="SAM-dependent_MTases_sf"/>
</dbReference>
<keyword evidence="2" id="KW-0489">Methyltransferase</keyword>
<dbReference type="PANTHER" id="PTHR14911:SF13">
    <property type="entry name" value="TRNA (GUANINE(6)-N2)-METHYLTRANSFERASE THUMP3"/>
    <property type="match status" value="1"/>
</dbReference>
<dbReference type="CDD" id="cd02440">
    <property type="entry name" value="AdoMet_MTases"/>
    <property type="match status" value="1"/>
</dbReference>
<dbReference type="SUPFAM" id="SSF53335">
    <property type="entry name" value="S-adenosyl-L-methionine-dependent methyltransferases"/>
    <property type="match status" value="1"/>
</dbReference>
<name>A0A434AEL9_9BACT</name>
<dbReference type="OrthoDB" id="9791556at2"/>
<dbReference type="RefSeq" id="WP_127345050.1">
    <property type="nucleotide sequence ID" value="NZ_RJJX01000043.1"/>
</dbReference>
<accession>A0A434AEL9</accession>
<dbReference type="AlphaFoldDB" id="A0A434AEL9"/>
<protein>
    <submittedName>
        <fullName evidence="2">SAM-dependent methyltransferase</fullName>
    </submittedName>
</protein>
<dbReference type="PANTHER" id="PTHR14911">
    <property type="entry name" value="THUMP DOMAIN-CONTAINING"/>
    <property type="match status" value="1"/>
</dbReference>
<dbReference type="Proteomes" id="UP000282985">
    <property type="component" value="Unassembled WGS sequence"/>
</dbReference>
<gene>
    <name evidence="2" type="ORF">DLK05_16430</name>
</gene>
<sequence length="323" mass="37496">MQQNNYIYSFNYDDTERELCKLESRYIFNKEEKNKLLFSDIKAEPSSSAFIKKRLDIILFSEDYSTLINEIIKENICVEGFKVEYLVLDGDTIKYAERLDKLRGIGYAIEGNPEYHKPTITYALCYYEDIWYFGVLLKNNFTWHKHKQKPYSYSNSININIAKALVNIASKANKEKKLLDACCGVGTIMLEACFAGNNIEGCEINWKVCRQARENLSHFNYTTNVYRSDIKDISNRYDAAIIDLPYNLFSYADDDIIFHIIESTVEITDRLVIVSISDIENLISKAGLIISDYCSVSKKRNANFSRKIWVCEKKCAKQKSLQR</sequence>
<dbReference type="GO" id="GO:0016423">
    <property type="term" value="F:tRNA (guanine) methyltransferase activity"/>
    <property type="evidence" value="ECO:0007669"/>
    <property type="project" value="TreeGrafter"/>
</dbReference>
<feature type="domain" description="Ribosomal RNA large subunit methyltransferase K/L-like methyltransferase" evidence="1">
    <location>
        <begin position="149"/>
        <end position="246"/>
    </location>
</feature>
<keyword evidence="2" id="KW-0808">Transferase</keyword>
<comment type="caution">
    <text evidence="2">The sequence shown here is derived from an EMBL/GenBank/DDBJ whole genome shotgun (WGS) entry which is preliminary data.</text>
</comment>
<dbReference type="EMBL" id="RJJX01000043">
    <property type="protein sequence ID" value="RUT72841.1"/>
    <property type="molecule type" value="Genomic_DNA"/>
</dbReference>
<proteinExistence type="predicted"/>
<evidence type="ECO:0000259" key="1">
    <source>
        <dbReference type="Pfam" id="PF01170"/>
    </source>
</evidence>
<dbReference type="GO" id="GO:0030488">
    <property type="term" value="P:tRNA methylation"/>
    <property type="evidence" value="ECO:0007669"/>
    <property type="project" value="TreeGrafter"/>
</dbReference>
<evidence type="ECO:0000313" key="2">
    <source>
        <dbReference type="EMBL" id="RUT72841.1"/>
    </source>
</evidence>
<dbReference type="Pfam" id="PF01170">
    <property type="entry name" value="UPF0020"/>
    <property type="match status" value="1"/>
</dbReference>
<dbReference type="Gene3D" id="3.40.50.150">
    <property type="entry name" value="Vaccinia Virus protein VP39"/>
    <property type="match status" value="1"/>
</dbReference>
<keyword evidence="3" id="KW-1185">Reference proteome</keyword>